<protein>
    <submittedName>
        <fullName evidence="2">Uncharacterized protein</fullName>
    </submittedName>
</protein>
<gene>
    <name evidence="2" type="ORF">GUJ93_ZPchr0012g18964</name>
</gene>
<comment type="caution">
    <text evidence="2">The sequence shown here is derived from an EMBL/GenBank/DDBJ whole genome shotgun (WGS) entry which is preliminary data.</text>
</comment>
<feature type="region of interest" description="Disordered" evidence="1">
    <location>
        <begin position="37"/>
        <end position="59"/>
    </location>
</feature>
<dbReference type="EMBL" id="JAAALK010000080">
    <property type="protein sequence ID" value="KAG8094997.1"/>
    <property type="molecule type" value="Genomic_DNA"/>
</dbReference>
<organism evidence="2 3">
    <name type="scientific">Zizania palustris</name>
    <name type="common">Northern wild rice</name>
    <dbReference type="NCBI Taxonomy" id="103762"/>
    <lineage>
        <taxon>Eukaryota</taxon>
        <taxon>Viridiplantae</taxon>
        <taxon>Streptophyta</taxon>
        <taxon>Embryophyta</taxon>
        <taxon>Tracheophyta</taxon>
        <taxon>Spermatophyta</taxon>
        <taxon>Magnoliopsida</taxon>
        <taxon>Liliopsida</taxon>
        <taxon>Poales</taxon>
        <taxon>Poaceae</taxon>
        <taxon>BOP clade</taxon>
        <taxon>Oryzoideae</taxon>
        <taxon>Oryzeae</taxon>
        <taxon>Zizaniinae</taxon>
        <taxon>Zizania</taxon>
    </lineage>
</organism>
<evidence type="ECO:0000313" key="2">
    <source>
        <dbReference type="EMBL" id="KAG8094997.1"/>
    </source>
</evidence>
<name>A0A8J5WTQ8_ZIZPA</name>
<dbReference type="Proteomes" id="UP000729402">
    <property type="component" value="Unassembled WGS sequence"/>
</dbReference>
<proteinExistence type="predicted"/>
<evidence type="ECO:0000256" key="1">
    <source>
        <dbReference type="SAM" id="MobiDB-lite"/>
    </source>
</evidence>
<feature type="compositionally biased region" description="Basic and acidic residues" evidence="1">
    <location>
        <begin position="37"/>
        <end position="47"/>
    </location>
</feature>
<keyword evidence="3" id="KW-1185">Reference proteome</keyword>
<reference evidence="2" key="2">
    <citation type="submission" date="2021-02" db="EMBL/GenBank/DDBJ databases">
        <authorList>
            <person name="Kimball J.A."/>
            <person name="Haas M.W."/>
            <person name="Macchietto M."/>
            <person name="Kono T."/>
            <person name="Duquette J."/>
            <person name="Shao M."/>
        </authorList>
    </citation>
    <scope>NUCLEOTIDE SEQUENCE</scope>
    <source>
        <tissue evidence="2">Fresh leaf tissue</tissue>
    </source>
</reference>
<sequence length="145" mass="15961">MAITFLSTPIKLERSSTTGAEVIISLSTTHGRLISERPELRPERTRSDLAAGGGDGRRRRRWTPAMRADTMARRVAMARRKRRGRAMLGVGALQDPARLVVGRRGGRGGARELNTNMHIKCRLEPHDIKPALEMLIGVMSAPALT</sequence>
<reference evidence="2" key="1">
    <citation type="journal article" date="2021" name="bioRxiv">
        <title>Whole Genome Assembly and Annotation of Northern Wild Rice, Zizania palustris L., Supports a Whole Genome Duplication in the Zizania Genus.</title>
        <authorList>
            <person name="Haas M."/>
            <person name="Kono T."/>
            <person name="Macchietto M."/>
            <person name="Millas R."/>
            <person name="McGilp L."/>
            <person name="Shao M."/>
            <person name="Duquette J."/>
            <person name="Hirsch C.N."/>
            <person name="Kimball J."/>
        </authorList>
    </citation>
    <scope>NUCLEOTIDE SEQUENCE</scope>
    <source>
        <tissue evidence="2">Fresh leaf tissue</tissue>
    </source>
</reference>
<evidence type="ECO:0000313" key="3">
    <source>
        <dbReference type="Proteomes" id="UP000729402"/>
    </source>
</evidence>
<accession>A0A8J5WTQ8</accession>
<dbReference type="AlphaFoldDB" id="A0A8J5WTQ8"/>